<evidence type="ECO:0000313" key="16">
    <source>
        <dbReference type="Proteomes" id="UP000515129"/>
    </source>
</evidence>
<dbReference type="PANTHER" id="PTHR31761">
    <property type="entry name" value="GROWTH ARREST AND DNA DAMAGE-INDUCIBLE PROTEINS-INTERACTING PROTEIN 1 GADD45GIP1"/>
    <property type="match status" value="1"/>
</dbReference>
<keyword evidence="8" id="KW-0687">Ribonucleoprotein</keyword>
<keyword evidence="16" id="KW-1185">Reference proteome</keyword>
<dbReference type="OrthoDB" id="6247992at2759"/>
<dbReference type="Gene3D" id="6.10.280.120">
    <property type="entry name" value="Growth arrest and DNA-damage-inducible proteins-interacting protein 1"/>
    <property type="match status" value="1"/>
</dbReference>
<reference evidence="17" key="1">
    <citation type="submission" date="2025-08" db="UniProtKB">
        <authorList>
            <consortium name="RefSeq"/>
        </authorList>
    </citation>
    <scope>IDENTIFICATION</scope>
    <source>
        <strain evidence="17">Wakin</strain>
        <tissue evidence="17">Muscle</tissue>
    </source>
</reference>
<name>A0A6P6MH19_CARAU</name>
<dbReference type="PANTHER" id="PTHR31761:SF1">
    <property type="entry name" value="LARGE RIBOSOMAL SUBUNIT PROTEIN ML64"/>
    <property type="match status" value="1"/>
</dbReference>
<feature type="region of interest" description="Disordered" evidence="15">
    <location>
        <begin position="45"/>
        <end position="77"/>
    </location>
</feature>
<dbReference type="Proteomes" id="UP000515129">
    <property type="component" value="Linkage group LG28B"/>
</dbReference>
<dbReference type="GeneID" id="113067531"/>
<evidence type="ECO:0000256" key="4">
    <source>
        <dbReference type="ARBA" id="ARBA00022980"/>
    </source>
</evidence>
<dbReference type="GO" id="GO:0005840">
    <property type="term" value="C:ribosome"/>
    <property type="evidence" value="ECO:0007669"/>
    <property type="project" value="UniProtKB-KW"/>
</dbReference>
<evidence type="ECO:0000256" key="7">
    <source>
        <dbReference type="ARBA" id="ARBA00023242"/>
    </source>
</evidence>
<dbReference type="AlphaFoldDB" id="A0A6P6MH19"/>
<keyword evidence="6" id="KW-0496">Mitochondrion</keyword>
<dbReference type="InterPro" id="IPR018472">
    <property type="entry name" value="Ribosomal_mL64"/>
</dbReference>
<evidence type="ECO:0000256" key="5">
    <source>
        <dbReference type="ARBA" id="ARBA00023054"/>
    </source>
</evidence>
<evidence type="ECO:0000256" key="13">
    <source>
        <dbReference type="ARBA" id="ARBA00060144"/>
    </source>
</evidence>
<evidence type="ECO:0000256" key="3">
    <source>
        <dbReference type="ARBA" id="ARBA00005421"/>
    </source>
</evidence>
<feature type="coiled-coil region" evidence="14">
    <location>
        <begin position="168"/>
        <end position="280"/>
    </location>
</feature>
<evidence type="ECO:0000256" key="10">
    <source>
        <dbReference type="ARBA" id="ARBA00030700"/>
    </source>
</evidence>
<organism evidence="16 17">
    <name type="scientific">Carassius auratus</name>
    <name type="common">Goldfish</name>
    <dbReference type="NCBI Taxonomy" id="7957"/>
    <lineage>
        <taxon>Eukaryota</taxon>
        <taxon>Metazoa</taxon>
        <taxon>Chordata</taxon>
        <taxon>Craniata</taxon>
        <taxon>Vertebrata</taxon>
        <taxon>Euteleostomi</taxon>
        <taxon>Actinopterygii</taxon>
        <taxon>Neopterygii</taxon>
        <taxon>Teleostei</taxon>
        <taxon>Ostariophysi</taxon>
        <taxon>Cypriniformes</taxon>
        <taxon>Cyprinidae</taxon>
        <taxon>Cyprininae</taxon>
        <taxon>Carassius</taxon>
    </lineage>
</organism>
<evidence type="ECO:0000256" key="2">
    <source>
        <dbReference type="ARBA" id="ARBA00004173"/>
    </source>
</evidence>
<dbReference type="RefSeq" id="XP_026095697.1">
    <property type="nucleotide sequence ID" value="XM_026239912.1"/>
</dbReference>
<proteinExistence type="inferred from homology"/>
<protein>
    <recommendedName>
        <fullName evidence="11">Large ribosomal subunit protein mL64</fullName>
    </recommendedName>
    <alternativeName>
        <fullName evidence="10">39S ribosomal protein L59, mitochondrial</fullName>
    </alternativeName>
    <alternativeName>
        <fullName evidence="12">Growth arrest and DNA damage-inducible proteins-interacting protein 1</fullName>
    </alternativeName>
</protein>
<evidence type="ECO:0000256" key="11">
    <source>
        <dbReference type="ARBA" id="ARBA00035184"/>
    </source>
</evidence>
<comment type="function">
    <text evidence="13">Acts as a negative regulator of G1 to S cell cycle phase progression by inhibiting cyclin-dependent kinases. Inhibitory effects are additive with GADD45 proteins but also occur in the absence of GADD45 proteins. Acts as a repressor of the orphan nuclear receptor NR4A1 by inhibiting AB domain-mediated transcriptional activity. May be involved in the hormone-mediated regulation of NR4A1 transcriptional activity. May play a role in mitochondrial protein synthesis.</text>
</comment>
<evidence type="ECO:0000256" key="9">
    <source>
        <dbReference type="ARBA" id="ARBA00023306"/>
    </source>
</evidence>
<gene>
    <name evidence="17" type="primary">LOC113067531</name>
</gene>
<dbReference type="Pfam" id="PF10147">
    <property type="entry name" value="CR6_interact"/>
    <property type="match status" value="1"/>
</dbReference>
<keyword evidence="9" id="KW-0131">Cell cycle</keyword>
<keyword evidence="5 14" id="KW-0175">Coiled coil</keyword>
<comment type="subcellular location">
    <subcellularLocation>
        <location evidence="2">Mitochondrion</location>
    </subcellularLocation>
    <subcellularLocation>
        <location evidence="1">Nucleus</location>
    </subcellularLocation>
</comment>
<evidence type="ECO:0000256" key="6">
    <source>
        <dbReference type="ARBA" id="ARBA00023128"/>
    </source>
</evidence>
<sequence>MSTLRPSPVYLCCPDLNSELAVHHVRKAIHKSPYGAVHTLRATANMPHSATGPQPKHRKLRRPKSEAGHGGNGHQGHLGFADVVADDRWHWHEHGSVGTVSAPIQSHLHPSASLPYPQQNMDAARVCVSEGEFSRYGGWSGGYPDKLWPSHSRLQELAAEERERHPPMEVMLDNIAAREREREREREEEQRRMDREKIIAANMAKMSKMIADWKKLKKEAKQKQREEEIKRDKLLAEVREQFGYALDPSSAKFKEMFGEIEKEKKKRKLLKSRKREEEQGTVAAESRQQILLYSATVTYCKIGYFVSLESEKLIFN</sequence>
<dbReference type="GO" id="GO:0005634">
    <property type="term" value="C:nucleus"/>
    <property type="evidence" value="ECO:0007669"/>
    <property type="project" value="UniProtKB-SubCell"/>
</dbReference>
<evidence type="ECO:0000256" key="14">
    <source>
        <dbReference type="SAM" id="Coils"/>
    </source>
</evidence>
<evidence type="ECO:0000256" key="1">
    <source>
        <dbReference type="ARBA" id="ARBA00004123"/>
    </source>
</evidence>
<comment type="similarity">
    <text evidence="3">Belongs to the mitochondrion-specific ribosomal protein mL64 family.</text>
</comment>
<keyword evidence="4" id="KW-0689">Ribosomal protein</keyword>
<dbReference type="GO" id="GO:0005739">
    <property type="term" value="C:mitochondrion"/>
    <property type="evidence" value="ECO:0007669"/>
    <property type="project" value="UniProtKB-SubCell"/>
</dbReference>
<evidence type="ECO:0000256" key="15">
    <source>
        <dbReference type="SAM" id="MobiDB-lite"/>
    </source>
</evidence>
<evidence type="ECO:0000313" key="17">
    <source>
        <dbReference type="RefSeq" id="XP_026095697.1"/>
    </source>
</evidence>
<dbReference type="GO" id="GO:1990904">
    <property type="term" value="C:ribonucleoprotein complex"/>
    <property type="evidence" value="ECO:0007669"/>
    <property type="project" value="UniProtKB-KW"/>
</dbReference>
<dbReference type="KEGG" id="caua:113067531"/>
<dbReference type="InterPro" id="IPR043035">
    <property type="entry name" value="Ribosomal_mL64_sf"/>
</dbReference>
<accession>A0A6P6MH19</accession>
<evidence type="ECO:0000256" key="8">
    <source>
        <dbReference type="ARBA" id="ARBA00023274"/>
    </source>
</evidence>
<evidence type="ECO:0000256" key="12">
    <source>
        <dbReference type="ARBA" id="ARBA00035485"/>
    </source>
</evidence>
<keyword evidence="7" id="KW-0539">Nucleus</keyword>